<keyword evidence="14" id="KW-1185">Reference proteome</keyword>
<organism evidence="13 14">
    <name type="scientific">Paracerasibacillus soli</name>
    <dbReference type="NCBI Taxonomy" id="480284"/>
    <lineage>
        <taxon>Bacteria</taxon>
        <taxon>Bacillati</taxon>
        <taxon>Bacillota</taxon>
        <taxon>Bacilli</taxon>
        <taxon>Bacillales</taxon>
        <taxon>Bacillaceae</taxon>
        <taxon>Paracerasibacillus</taxon>
    </lineage>
</organism>
<accession>A0ABU5CMR9</accession>
<sequence>MATKKIAVVGGGMTGLTAAYYLKQKIKEQQLPYEVTLIEAGHRVGGKIQTVRKNGFIMERGPDSFLERKTPAVKLVTQLGLTDQLVRNSTGQAHVLVRDTLYEIPSGTFMGIPVWESALTETHIISETGKERIQEELSLQKSKPMIDQSLGHFLRQRLGDELIENLIEPLLSGIYSSDIDKMSLMATFPQFFKLEQEYGSLIKGLRKTLPQDQASTGKKKGQFLSFENGLETIVEALFQKLGNDTCILGKPVKHIIHQDGAYHLELEKNEVREADAILMTVPHHHLPSIFKADSLFAPFMDIPVTSVANVVLAFDQSAIQYDQDGTGFVVSRNSDFRITACTWTDKKWPTTTPNGKVLLRAYVGKPSDQKIVHLADDEIVKIVLKDLAKVMNLAASPEFTMVTRWKQAMPQYTVGHVETVKMVRNEMKAQLPGVFIAGSSFEGVGIPDCIQQGEQAADDVLQFLASSYRK</sequence>
<evidence type="ECO:0000256" key="7">
    <source>
        <dbReference type="ARBA" id="ARBA00022630"/>
    </source>
</evidence>
<comment type="function">
    <text evidence="11">Involved in coproporphyrin-dependent heme b biosynthesis. Catalyzes the oxidation of coproporphyrinogen III to coproporphyrin III.</text>
</comment>
<evidence type="ECO:0000256" key="9">
    <source>
        <dbReference type="ARBA" id="ARBA00023002"/>
    </source>
</evidence>
<dbReference type="PANTHER" id="PTHR42923:SF3">
    <property type="entry name" value="PROTOPORPHYRINOGEN OXIDASE"/>
    <property type="match status" value="1"/>
</dbReference>
<dbReference type="InterPro" id="IPR036188">
    <property type="entry name" value="FAD/NAD-bd_sf"/>
</dbReference>
<keyword evidence="9 11" id="KW-0560">Oxidoreductase</keyword>
<proteinExistence type="inferred from homology"/>
<comment type="cofactor">
    <cofactor evidence="2 11">
        <name>FAD</name>
        <dbReference type="ChEBI" id="CHEBI:57692"/>
    </cofactor>
</comment>
<evidence type="ECO:0000256" key="11">
    <source>
        <dbReference type="RuleBase" id="RU364052"/>
    </source>
</evidence>
<evidence type="ECO:0000256" key="8">
    <source>
        <dbReference type="ARBA" id="ARBA00022827"/>
    </source>
</evidence>
<evidence type="ECO:0000256" key="1">
    <source>
        <dbReference type="ARBA" id="ARBA00001755"/>
    </source>
</evidence>
<feature type="domain" description="Amine oxidase" evidence="12">
    <location>
        <begin position="13"/>
        <end position="461"/>
    </location>
</feature>
<dbReference type="EMBL" id="JAWDIQ010000001">
    <property type="protein sequence ID" value="MDY0407641.1"/>
    <property type="molecule type" value="Genomic_DNA"/>
</dbReference>
<protein>
    <recommendedName>
        <fullName evidence="6 11">Coproporphyrinogen III oxidase</fullName>
        <ecNumber evidence="5 11">1.3.3.15</ecNumber>
    </recommendedName>
</protein>
<keyword evidence="8 11" id="KW-0274">FAD</keyword>
<dbReference type="Gene3D" id="3.90.660.20">
    <property type="entry name" value="Protoporphyrinogen oxidase, mitochondrial, domain 2"/>
    <property type="match status" value="1"/>
</dbReference>
<comment type="similarity">
    <text evidence="4 11">Belongs to the protoporphyrinogen/coproporphyrinogen oxidase family. Coproporphyrinogen III oxidase subfamily.</text>
</comment>
<comment type="subcellular location">
    <subcellularLocation>
        <location evidence="11">Cytoplasm</location>
    </subcellularLocation>
</comment>
<dbReference type="PANTHER" id="PTHR42923">
    <property type="entry name" value="PROTOPORPHYRINOGEN OXIDASE"/>
    <property type="match status" value="1"/>
</dbReference>
<dbReference type="Gene3D" id="1.10.3110.10">
    <property type="entry name" value="protoporphyrinogen ix oxidase, domain 3"/>
    <property type="match status" value="1"/>
</dbReference>
<comment type="caution">
    <text evidence="13">The sequence shown here is derived from an EMBL/GenBank/DDBJ whole genome shotgun (WGS) entry which is preliminary data.</text>
</comment>
<dbReference type="Gene3D" id="3.50.50.60">
    <property type="entry name" value="FAD/NAD(P)-binding domain"/>
    <property type="match status" value="1"/>
</dbReference>
<gene>
    <name evidence="13" type="primary">hemY</name>
    <name evidence="13" type="ORF">RWD45_02220</name>
</gene>
<dbReference type="Pfam" id="PF01593">
    <property type="entry name" value="Amino_oxidase"/>
    <property type="match status" value="1"/>
</dbReference>
<dbReference type="RefSeq" id="WP_320378438.1">
    <property type="nucleotide sequence ID" value="NZ_JAWDIQ010000001.1"/>
</dbReference>
<dbReference type="InterPro" id="IPR004572">
    <property type="entry name" value="Protoporphyrinogen_oxidase"/>
</dbReference>
<comment type="pathway">
    <text evidence="3 11">Porphyrin-containing compound metabolism; protoheme biosynthesis.</text>
</comment>
<dbReference type="SUPFAM" id="SSF51905">
    <property type="entry name" value="FAD/NAD(P)-binding domain"/>
    <property type="match status" value="1"/>
</dbReference>
<dbReference type="InterPro" id="IPR002937">
    <property type="entry name" value="Amino_oxidase"/>
</dbReference>
<evidence type="ECO:0000256" key="3">
    <source>
        <dbReference type="ARBA" id="ARBA00004744"/>
    </source>
</evidence>
<evidence type="ECO:0000256" key="10">
    <source>
        <dbReference type="ARBA" id="ARBA00023133"/>
    </source>
</evidence>
<evidence type="ECO:0000313" key="13">
    <source>
        <dbReference type="EMBL" id="MDY0407641.1"/>
    </source>
</evidence>
<reference evidence="13 14" key="1">
    <citation type="submission" date="2023-10" db="EMBL/GenBank/DDBJ databases">
        <title>Virgibacillus soli CC-YMP-6 genome.</title>
        <authorList>
            <person name="Miliotis G."/>
            <person name="Sengupta P."/>
            <person name="Hameed A."/>
            <person name="Chuvochina M."/>
            <person name="Mcdonagh F."/>
            <person name="Simpson A.C."/>
            <person name="Singh N.K."/>
            <person name="Rekha P.D."/>
            <person name="Raman K."/>
            <person name="Hugenholtz P."/>
            <person name="Venkateswaran K."/>
        </authorList>
    </citation>
    <scope>NUCLEOTIDE SEQUENCE [LARGE SCALE GENOMIC DNA]</scope>
    <source>
        <strain evidence="13 14">CC-YMP-6</strain>
    </source>
</reference>
<evidence type="ECO:0000256" key="5">
    <source>
        <dbReference type="ARBA" id="ARBA00012402"/>
    </source>
</evidence>
<name>A0ABU5CMR9_9BACI</name>
<evidence type="ECO:0000259" key="12">
    <source>
        <dbReference type="Pfam" id="PF01593"/>
    </source>
</evidence>
<dbReference type="Proteomes" id="UP001275315">
    <property type="component" value="Unassembled WGS sequence"/>
</dbReference>
<dbReference type="SUPFAM" id="SSF54373">
    <property type="entry name" value="FAD-linked reductases, C-terminal domain"/>
    <property type="match status" value="1"/>
</dbReference>
<dbReference type="GO" id="GO:0004729">
    <property type="term" value="F:oxygen-dependent protoporphyrinogen oxidase activity"/>
    <property type="evidence" value="ECO:0007669"/>
    <property type="project" value="UniProtKB-EC"/>
</dbReference>
<evidence type="ECO:0000256" key="2">
    <source>
        <dbReference type="ARBA" id="ARBA00001974"/>
    </source>
</evidence>
<keyword evidence="11" id="KW-0963">Cytoplasm</keyword>
<dbReference type="EC" id="1.3.3.15" evidence="5 11"/>
<dbReference type="NCBIfam" id="TIGR00562">
    <property type="entry name" value="proto_IX_ox"/>
    <property type="match status" value="1"/>
</dbReference>
<evidence type="ECO:0000256" key="4">
    <source>
        <dbReference type="ARBA" id="ARBA00008310"/>
    </source>
</evidence>
<evidence type="ECO:0000256" key="6">
    <source>
        <dbReference type="ARBA" id="ARBA00019046"/>
    </source>
</evidence>
<keyword evidence="10 11" id="KW-0350">Heme biosynthesis</keyword>
<evidence type="ECO:0000313" key="14">
    <source>
        <dbReference type="Proteomes" id="UP001275315"/>
    </source>
</evidence>
<keyword evidence="7 11" id="KW-0285">Flavoprotein</keyword>
<dbReference type="InterPro" id="IPR050464">
    <property type="entry name" value="Zeta_carotene_desat/Oxidored"/>
</dbReference>
<dbReference type="NCBIfam" id="NF008845">
    <property type="entry name" value="PRK11883.1-5"/>
    <property type="match status" value="1"/>
</dbReference>
<comment type="catalytic activity">
    <reaction evidence="1">
        <text>coproporphyrinogen III + 3 O2 = coproporphyrin III + 3 H2O2</text>
        <dbReference type="Rhea" id="RHEA:43436"/>
        <dbReference type="ChEBI" id="CHEBI:15379"/>
        <dbReference type="ChEBI" id="CHEBI:16240"/>
        <dbReference type="ChEBI" id="CHEBI:57309"/>
        <dbReference type="ChEBI" id="CHEBI:131725"/>
        <dbReference type="EC" id="1.3.3.15"/>
    </reaction>
    <physiologicalReaction direction="left-to-right" evidence="1">
        <dbReference type="Rhea" id="RHEA:43437"/>
    </physiologicalReaction>
</comment>